<dbReference type="EMBL" id="RLII01000001">
    <property type="protein sequence ID" value="RXE60683.1"/>
    <property type="molecule type" value="Genomic_DNA"/>
</dbReference>
<dbReference type="AlphaFoldDB" id="A0A4Q0I8G1"/>
<organism evidence="2 3">
    <name type="scientific">Acetivibrio mesophilus</name>
    <dbReference type="NCBI Taxonomy" id="2487273"/>
    <lineage>
        <taxon>Bacteria</taxon>
        <taxon>Bacillati</taxon>
        <taxon>Bacillota</taxon>
        <taxon>Clostridia</taxon>
        <taxon>Eubacteriales</taxon>
        <taxon>Oscillospiraceae</taxon>
        <taxon>Acetivibrio</taxon>
    </lineage>
</organism>
<dbReference type="Proteomes" id="UP000289166">
    <property type="component" value="Unassembled WGS sequence"/>
</dbReference>
<name>A0A4Q0I8G1_9FIRM</name>
<accession>A0A4Q0I8G1</accession>
<keyword evidence="2" id="KW-0378">Hydrolase</keyword>
<comment type="caution">
    <text evidence="2">The sequence shown here is derived from an EMBL/GenBank/DDBJ whole genome shotgun (WGS) entry which is preliminary data.</text>
</comment>
<dbReference type="SUPFAM" id="SSF56281">
    <property type="entry name" value="Metallo-hydrolase/oxidoreductase"/>
    <property type="match status" value="1"/>
</dbReference>
<evidence type="ECO:0000313" key="2">
    <source>
        <dbReference type="EMBL" id="RXE60683.1"/>
    </source>
</evidence>
<dbReference type="GO" id="GO:0016787">
    <property type="term" value="F:hydrolase activity"/>
    <property type="evidence" value="ECO:0007669"/>
    <property type="project" value="UniProtKB-KW"/>
</dbReference>
<reference evidence="3" key="1">
    <citation type="submission" date="2018-11" db="EMBL/GenBank/DDBJ databases">
        <title>Genome sequencing of a novel mesophilic and cellulolytic organism within the genus Hungateiclostridium.</title>
        <authorList>
            <person name="Rettenmaier R."/>
            <person name="Liebl W."/>
            <person name="Zverlov V."/>
        </authorList>
    </citation>
    <scope>NUCLEOTIDE SEQUENCE [LARGE SCALE GENOMIC DNA]</scope>
    <source>
        <strain evidence="3">N2K1</strain>
    </source>
</reference>
<evidence type="ECO:0000313" key="3">
    <source>
        <dbReference type="Proteomes" id="UP000289166"/>
    </source>
</evidence>
<proteinExistence type="predicted"/>
<dbReference type="InterPro" id="IPR001279">
    <property type="entry name" value="Metallo-B-lactamas"/>
</dbReference>
<keyword evidence="3" id="KW-1185">Reference proteome</keyword>
<dbReference type="PANTHER" id="PTHR42951">
    <property type="entry name" value="METALLO-BETA-LACTAMASE DOMAIN-CONTAINING"/>
    <property type="match status" value="1"/>
</dbReference>
<protein>
    <submittedName>
        <fullName evidence="2">MBL fold metallo-hydrolase</fullName>
    </submittedName>
</protein>
<feature type="domain" description="Metallo-beta-lactamase" evidence="1">
    <location>
        <begin position="20"/>
        <end position="225"/>
    </location>
</feature>
<dbReference type="PANTHER" id="PTHR42951:SF15">
    <property type="entry name" value="METALLO-BETA-LACTAMASE SUPERFAMILY PROTEIN"/>
    <property type="match status" value="1"/>
</dbReference>
<sequence>MEYKILNFSITMPFGDTENTVFPTLLLDKQNIILVDCGFIGAFPILEQELRRHGVSAEQITGLVLTHHDHDHMGAAAVLKRINPNIKIYASALEAPFISAKEKPLRLRQAEEMQKILPPEQQDFGKVFCDMLRRVEPVEVDTFLRDGDRMDWCGGCSILATPGHTPGHISLLMEKDSIIITGDAIALEDGKPVIANPQFTLDIERATESLEKLLPLNARAYYCYHGGPYVLTAQ</sequence>
<dbReference type="RefSeq" id="WP_128705654.1">
    <property type="nucleotide sequence ID" value="NZ_RLII01000001.1"/>
</dbReference>
<dbReference type="SMART" id="SM00849">
    <property type="entry name" value="Lactamase_B"/>
    <property type="match status" value="1"/>
</dbReference>
<dbReference type="OrthoDB" id="9761531at2"/>
<evidence type="ECO:0000259" key="1">
    <source>
        <dbReference type="SMART" id="SM00849"/>
    </source>
</evidence>
<dbReference type="InterPro" id="IPR050855">
    <property type="entry name" value="NDM-1-like"/>
</dbReference>
<dbReference type="Gene3D" id="3.60.15.10">
    <property type="entry name" value="Ribonuclease Z/Hydroxyacylglutathione hydrolase-like"/>
    <property type="match status" value="1"/>
</dbReference>
<dbReference type="Pfam" id="PF00753">
    <property type="entry name" value="Lactamase_B"/>
    <property type="match status" value="1"/>
</dbReference>
<gene>
    <name evidence="2" type="ORF">EFD62_01825</name>
</gene>
<dbReference type="CDD" id="cd07721">
    <property type="entry name" value="yflN-like_MBL-fold"/>
    <property type="match status" value="1"/>
</dbReference>
<dbReference type="InterPro" id="IPR036866">
    <property type="entry name" value="RibonucZ/Hydroxyglut_hydro"/>
</dbReference>